<gene>
    <name evidence="1" type="ORF">F4821DRAFT_281221</name>
</gene>
<organism evidence="1 2">
    <name type="scientific">Hypoxylon rubiginosum</name>
    <dbReference type="NCBI Taxonomy" id="110542"/>
    <lineage>
        <taxon>Eukaryota</taxon>
        <taxon>Fungi</taxon>
        <taxon>Dikarya</taxon>
        <taxon>Ascomycota</taxon>
        <taxon>Pezizomycotina</taxon>
        <taxon>Sordariomycetes</taxon>
        <taxon>Xylariomycetidae</taxon>
        <taxon>Xylariales</taxon>
        <taxon>Hypoxylaceae</taxon>
        <taxon>Hypoxylon</taxon>
    </lineage>
</organism>
<accession>A0ACC0DF11</accession>
<dbReference type="Proteomes" id="UP001497680">
    <property type="component" value="Unassembled WGS sequence"/>
</dbReference>
<evidence type="ECO:0000313" key="2">
    <source>
        <dbReference type="Proteomes" id="UP001497680"/>
    </source>
</evidence>
<sequence length="694" mass="77872">MMSTTHIARRRSQSNPPETMQQELPVRRSPSPGSGSLCIESSGDQSARLDSDSTTAGPSQSWGVMDWSMGSLPIPAARASSGAWTVQDDQNLLEARQQGFNWAQIQSNYFPTKSSNACRKRHERLMERKGTDDWDNTKLECLAKEYMSMRKEIWQPLAVRTGEKWSVVESKCMNNGLKNLQAAARSAARRERLESGNPLHGYNDDSGISGLELAPDDEALGDWIGNQGSPETETLQAPQVHEARAGVFTGENEPPRVGAASPPKLKGPMHDEAASLSHENTDSSEYFSGSELDCESALGSPDEDIIQEGHPFYRSVPKIVEAALAEFDAWRRCRGGGRSGGSRPPKDNNQCQGSSRSTKRRRTDGDQDSEEANEDESSPSKRRKISTEKEDPNATGLSLACPYYKRDRFRHSKCLFFDLTKISYVKQHLRRHHMQPHYCPLCGQSFNKLEDQRAHIRLLQCARRDFEEPDGINEDQSKKLESRVNRKWSLEQQWFSIWDIVFPGVERPQSPYTEGPIHEILSSLRQFLRERGPEIVVENLRSREELPYDIANEERDLDALLRTTEYRLMNRLIDDFSDSYSNDSNGSQGNVSSNPERLDPLPINISSEHSAPTVSQPGLLEQPSNTMAADTTIAVSGLEIETPMLSFTGFDRALSMTSHESTQRPDPPGSGQPSQHLDPRLLQFDQPEQALDLR</sequence>
<evidence type="ECO:0000313" key="1">
    <source>
        <dbReference type="EMBL" id="KAI6091294.1"/>
    </source>
</evidence>
<name>A0ACC0DF11_9PEZI</name>
<reference evidence="1 2" key="1">
    <citation type="journal article" date="2022" name="New Phytol.">
        <title>Ecological generalism drives hyperdiversity of secondary metabolite gene clusters in xylarialean endophytes.</title>
        <authorList>
            <person name="Franco M.E.E."/>
            <person name="Wisecaver J.H."/>
            <person name="Arnold A.E."/>
            <person name="Ju Y.M."/>
            <person name="Slot J.C."/>
            <person name="Ahrendt S."/>
            <person name="Moore L.P."/>
            <person name="Eastman K.E."/>
            <person name="Scott K."/>
            <person name="Konkel Z."/>
            <person name="Mondo S.J."/>
            <person name="Kuo A."/>
            <person name="Hayes R.D."/>
            <person name="Haridas S."/>
            <person name="Andreopoulos B."/>
            <person name="Riley R."/>
            <person name="LaButti K."/>
            <person name="Pangilinan J."/>
            <person name="Lipzen A."/>
            <person name="Amirebrahimi M."/>
            <person name="Yan J."/>
            <person name="Adam C."/>
            <person name="Keymanesh K."/>
            <person name="Ng V."/>
            <person name="Louie K."/>
            <person name="Northen T."/>
            <person name="Drula E."/>
            <person name="Henrissat B."/>
            <person name="Hsieh H.M."/>
            <person name="Youens-Clark K."/>
            <person name="Lutzoni F."/>
            <person name="Miadlikowska J."/>
            <person name="Eastwood D.C."/>
            <person name="Hamelin R.C."/>
            <person name="Grigoriev I.V."/>
            <person name="U'Ren J.M."/>
        </authorList>
    </citation>
    <scope>NUCLEOTIDE SEQUENCE [LARGE SCALE GENOMIC DNA]</scope>
    <source>
        <strain evidence="1 2">ER1909</strain>
    </source>
</reference>
<comment type="caution">
    <text evidence="1">The sequence shown here is derived from an EMBL/GenBank/DDBJ whole genome shotgun (WGS) entry which is preliminary data.</text>
</comment>
<protein>
    <submittedName>
        <fullName evidence="1">Uncharacterized protein</fullName>
    </submittedName>
</protein>
<proteinExistence type="predicted"/>
<dbReference type="EMBL" id="MU394287">
    <property type="protein sequence ID" value="KAI6091294.1"/>
    <property type="molecule type" value="Genomic_DNA"/>
</dbReference>
<keyword evidence="2" id="KW-1185">Reference proteome</keyword>